<dbReference type="AlphaFoldDB" id="A0A074W7D4"/>
<dbReference type="InterPro" id="IPR036291">
    <property type="entry name" value="NAD(P)-bd_dom_sf"/>
</dbReference>
<sequence>MIDNTKQSVAKTAIISGGARGIGRCIVRRFLERGYKVFIFDIDEEELKHTTTVHLKQYYDKKQVNSAVCNLRSVDEIREKVKEAADFLGGRIEVVVNNGGIATPTWKDGMAMDNFETFDQWQAYIETNLTAPFAVSQACLPYMKLEDKKDSHHAEDSDAGPCIVHIGSFRAEMSDPNQEGYASSKSGQIGLMHSMAISLSRWGIRCNLVAPGRIKVAHESKEGDEKGIEWVHQNEDKDVDDHATNRAGRPKDIADAVEYLVNAGFVTGQAIIVDGGAVRMK</sequence>
<dbReference type="Pfam" id="PF13561">
    <property type="entry name" value="adh_short_C2"/>
    <property type="match status" value="1"/>
</dbReference>
<evidence type="ECO:0000256" key="1">
    <source>
        <dbReference type="ARBA" id="ARBA00006484"/>
    </source>
</evidence>
<dbReference type="SUPFAM" id="SSF51735">
    <property type="entry name" value="NAD(P)-binding Rossmann-fold domains"/>
    <property type="match status" value="1"/>
</dbReference>
<dbReference type="EMBL" id="KL584824">
    <property type="protein sequence ID" value="KEQ67484.1"/>
    <property type="molecule type" value="Genomic_DNA"/>
</dbReference>
<protein>
    <submittedName>
        <fullName evidence="3">Short chain alcohol dehydrogenase</fullName>
    </submittedName>
</protein>
<evidence type="ECO:0000256" key="2">
    <source>
        <dbReference type="ARBA" id="ARBA00023002"/>
    </source>
</evidence>
<dbReference type="InterPro" id="IPR002347">
    <property type="entry name" value="SDR_fam"/>
</dbReference>
<dbReference type="RefSeq" id="XP_040884507.1">
    <property type="nucleotide sequence ID" value="XM_041019812.1"/>
</dbReference>
<dbReference type="PANTHER" id="PTHR24321:SF8">
    <property type="entry name" value="ESTRADIOL 17-BETA-DEHYDROGENASE 8-RELATED"/>
    <property type="match status" value="1"/>
</dbReference>
<dbReference type="STRING" id="1043003.A0A074W7D4"/>
<name>A0A074W7D4_AURM1</name>
<dbReference type="PANTHER" id="PTHR24321">
    <property type="entry name" value="DEHYDROGENASES, SHORT CHAIN"/>
    <property type="match status" value="1"/>
</dbReference>
<dbReference type="HOGENOM" id="CLU_010194_1_2_1"/>
<evidence type="ECO:0000313" key="4">
    <source>
        <dbReference type="Proteomes" id="UP000030672"/>
    </source>
</evidence>
<organism evidence="3 4">
    <name type="scientific">Aureobasidium melanogenum (strain CBS 110374)</name>
    <name type="common">Aureobasidium pullulans var. melanogenum</name>
    <dbReference type="NCBI Taxonomy" id="1043003"/>
    <lineage>
        <taxon>Eukaryota</taxon>
        <taxon>Fungi</taxon>
        <taxon>Dikarya</taxon>
        <taxon>Ascomycota</taxon>
        <taxon>Pezizomycotina</taxon>
        <taxon>Dothideomycetes</taxon>
        <taxon>Dothideomycetidae</taxon>
        <taxon>Dothideales</taxon>
        <taxon>Saccotheciaceae</taxon>
        <taxon>Aureobasidium</taxon>
    </lineage>
</organism>
<dbReference type="GO" id="GO:0016491">
    <property type="term" value="F:oxidoreductase activity"/>
    <property type="evidence" value="ECO:0007669"/>
    <property type="project" value="UniProtKB-KW"/>
</dbReference>
<comment type="similarity">
    <text evidence="1">Belongs to the short-chain dehydrogenases/reductases (SDR) family.</text>
</comment>
<dbReference type="Proteomes" id="UP000030672">
    <property type="component" value="Unassembled WGS sequence"/>
</dbReference>
<accession>A0A074W7D4</accession>
<proteinExistence type="inferred from homology"/>
<keyword evidence="2" id="KW-0560">Oxidoreductase</keyword>
<dbReference type="PRINTS" id="PR00080">
    <property type="entry name" value="SDRFAMILY"/>
</dbReference>
<dbReference type="Gene3D" id="3.40.50.720">
    <property type="entry name" value="NAD(P)-binding Rossmann-like Domain"/>
    <property type="match status" value="1"/>
</dbReference>
<keyword evidence="4" id="KW-1185">Reference proteome</keyword>
<gene>
    <name evidence="3" type="ORF">M437DRAFT_38314</name>
</gene>
<evidence type="ECO:0000313" key="3">
    <source>
        <dbReference type="EMBL" id="KEQ67484.1"/>
    </source>
</evidence>
<dbReference type="GeneID" id="63913185"/>
<reference evidence="3 4" key="1">
    <citation type="journal article" date="2014" name="BMC Genomics">
        <title>Genome sequencing of four Aureobasidium pullulans varieties: biotechnological potential, stress tolerance, and description of new species.</title>
        <authorList>
            <person name="Gostin Ar C."/>
            <person name="Ohm R.A."/>
            <person name="Kogej T."/>
            <person name="Sonjak S."/>
            <person name="Turk M."/>
            <person name="Zajc J."/>
            <person name="Zalar P."/>
            <person name="Grube M."/>
            <person name="Sun H."/>
            <person name="Han J."/>
            <person name="Sharma A."/>
            <person name="Chiniquy J."/>
            <person name="Ngan C.Y."/>
            <person name="Lipzen A."/>
            <person name="Barry K."/>
            <person name="Grigoriev I.V."/>
            <person name="Gunde-Cimerman N."/>
        </authorList>
    </citation>
    <scope>NUCLEOTIDE SEQUENCE [LARGE SCALE GENOMIC DNA]</scope>
    <source>
        <strain evidence="3 4">CBS 110374</strain>
    </source>
</reference>
<dbReference type="PRINTS" id="PR00081">
    <property type="entry name" value="GDHRDH"/>
</dbReference>
<dbReference type="CDD" id="cd05233">
    <property type="entry name" value="SDR_c"/>
    <property type="match status" value="1"/>
</dbReference>